<dbReference type="Gene3D" id="6.10.140.2220">
    <property type="match status" value="1"/>
</dbReference>
<name>A0AAD7F6Z0_9AGAR</name>
<evidence type="ECO:0000256" key="3">
    <source>
        <dbReference type="ARBA" id="ARBA00022833"/>
    </source>
</evidence>
<evidence type="ECO:0000256" key="1">
    <source>
        <dbReference type="ARBA" id="ARBA00022723"/>
    </source>
</evidence>
<organism evidence="6 7">
    <name type="scientific">Mycena albidolilacea</name>
    <dbReference type="NCBI Taxonomy" id="1033008"/>
    <lineage>
        <taxon>Eukaryota</taxon>
        <taxon>Fungi</taxon>
        <taxon>Dikarya</taxon>
        <taxon>Basidiomycota</taxon>
        <taxon>Agaricomycotina</taxon>
        <taxon>Agaricomycetes</taxon>
        <taxon>Agaricomycetidae</taxon>
        <taxon>Agaricales</taxon>
        <taxon>Marasmiineae</taxon>
        <taxon>Mycenaceae</taxon>
        <taxon>Mycena</taxon>
    </lineage>
</organism>
<dbReference type="EMBL" id="JARIHO010000001">
    <property type="protein sequence ID" value="KAJ7369008.1"/>
    <property type="molecule type" value="Genomic_DNA"/>
</dbReference>
<keyword evidence="7" id="KW-1185">Reference proteome</keyword>
<sequence length="300" mass="32978">MAPAKSNTLTVNGRQYTLSEFMPEVVPLAKELASNARLLADSPLPVDIDLSEVEQREVQAQIPAILILPPQVISIFWSAFASAHLPALASALRRLSHATQRQALSTAIQILSLLPDPKENPYFRKFLRSPTASKGIPNIVANAFVQGTTWKRPSGPGHHCTLIIHTLFWCDPKDGDDGKACVDAGIRTALASAVQSLLESINDNNALAPDKAREFTLQRVEMERLLGVLQGIDSMPGSHFLDSTRGYLVGQVDDVCGGDMCGEEAEMWCSKCKTVRYCGEKCQAWHWKNGHKFACFKTDY</sequence>
<keyword evidence="1" id="KW-0479">Metal-binding</keyword>
<gene>
    <name evidence="6" type="ORF">DFH08DRAFT_832949</name>
</gene>
<keyword evidence="2 4" id="KW-0863">Zinc-finger</keyword>
<feature type="domain" description="MYND-type" evidence="5">
    <location>
        <begin position="258"/>
        <end position="295"/>
    </location>
</feature>
<dbReference type="AlphaFoldDB" id="A0AAD7F6Z0"/>
<dbReference type="PROSITE" id="PS50865">
    <property type="entry name" value="ZF_MYND_2"/>
    <property type="match status" value="1"/>
</dbReference>
<dbReference type="Pfam" id="PF01753">
    <property type="entry name" value="zf-MYND"/>
    <property type="match status" value="1"/>
</dbReference>
<dbReference type="InterPro" id="IPR002893">
    <property type="entry name" value="Znf_MYND"/>
</dbReference>
<accession>A0AAD7F6Z0</accession>
<proteinExistence type="predicted"/>
<comment type="caution">
    <text evidence="6">The sequence shown here is derived from an EMBL/GenBank/DDBJ whole genome shotgun (WGS) entry which is preliminary data.</text>
</comment>
<dbReference type="SUPFAM" id="SSF144232">
    <property type="entry name" value="HIT/MYND zinc finger-like"/>
    <property type="match status" value="1"/>
</dbReference>
<evidence type="ECO:0000256" key="4">
    <source>
        <dbReference type="PROSITE-ProRule" id="PRU00134"/>
    </source>
</evidence>
<evidence type="ECO:0000259" key="5">
    <source>
        <dbReference type="PROSITE" id="PS50865"/>
    </source>
</evidence>
<protein>
    <recommendedName>
        <fullName evidence="5">MYND-type domain-containing protein</fullName>
    </recommendedName>
</protein>
<evidence type="ECO:0000313" key="7">
    <source>
        <dbReference type="Proteomes" id="UP001218218"/>
    </source>
</evidence>
<reference evidence="6" key="1">
    <citation type="submission" date="2023-03" db="EMBL/GenBank/DDBJ databases">
        <title>Massive genome expansion in bonnet fungi (Mycena s.s.) driven by repeated elements and novel gene families across ecological guilds.</title>
        <authorList>
            <consortium name="Lawrence Berkeley National Laboratory"/>
            <person name="Harder C.B."/>
            <person name="Miyauchi S."/>
            <person name="Viragh M."/>
            <person name="Kuo A."/>
            <person name="Thoen E."/>
            <person name="Andreopoulos B."/>
            <person name="Lu D."/>
            <person name="Skrede I."/>
            <person name="Drula E."/>
            <person name="Henrissat B."/>
            <person name="Morin E."/>
            <person name="Kohler A."/>
            <person name="Barry K."/>
            <person name="LaButti K."/>
            <person name="Morin E."/>
            <person name="Salamov A."/>
            <person name="Lipzen A."/>
            <person name="Mereny Z."/>
            <person name="Hegedus B."/>
            <person name="Baldrian P."/>
            <person name="Stursova M."/>
            <person name="Weitz H."/>
            <person name="Taylor A."/>
            <person name="Grigoriev I.V."/>
            <person name="Nagy L.G."/>
            <person name="Martin F."/>
            <person name="Kauserud H."/>
        </authorList>
    </citation>
    <scope>NUCLEOTIDE SEQUENCE</scope>
    <source>
        <strain evidence="6">CBHHK002</strain>
    </source>
</reference>
<dbReference type="GO" id="GO:0008270">
    <property type="term" value="F:zinc ion binding"/>
    <property type="evidence" value="ECO:0007669"/>
    <property type="project" value="UniProtKB-KW"/>
</dbReference>
<evidence type="ECO:0000256" key="2">
    <source>
        <dbReference type="ARBA" id="ARBA00022771"/>
    </source>
</evidence>
<dbReference type="Proteomes" id="UP001218218">
    <property type="component" value="Unassembled WGS sequence"/>
</dbReference>
<keyword evidence="3" id="KW-0862">Zinc</keyword>
<evidence type="ECO:0000313" key="6">
    <source>
        <dbReference type="EMBL" id="KAJ7369008.1"/>
    </source>
</evidence>